<feature type="non-terminal residue" evidence="3">
    <location>
        <position position="123"/>
    </location>
</feature>
<reference evidence="4" key="1">
    <citation type="submission" date="2016-02" db="EMBL/GenBank/DDBJ databases">
        <title>Draft genome sequence of Microdochium bolleyi, a fungal endophyte of beachgrass.</title>
        <authorList>
            <consortium name="DOE Joint Genome Institute"/>
            <person name="David A.S."/>
            <person name="May G."/>
            <person name="Haridas S."/>
            <person name="Lim J."/>
            <person name="Wang M."/>
            <person name="Labutti K."/>
            <person name="Lipzen A."/>
            <person name="Barry K."/>
            <person name="Grigoriev I.V."/>
        </authorList>
    </citation>
    <scope>NUCLEOTIDE SEQUENCE [LARGE SCALE GENOMIC DNA]</scope>
    <source>
        <strain evidence="4">J235TASD1</strain>
    </source>
</reference>
<evidence type="ECO:0000256" key="1">
    <source>
        <dbReference type="SAM" id="MobiDB-lite"/>
    </source>
</evidence>
<feature type="compositionally biased region" description="Low complexity" evidence="1">
    <location>
        <begin position="83"/>
        <end position="98"/>
    </location>
</feature>
<dbReference type="EMBL" id="KQ964245">
    <property type="protein sequence ID" value="KXJ96830.1"/>
    <property type="molecule type" value="Genomic_DNA"/>
</dbReference>
<evidence type="ECO:0000313" key="3">
    <source>
        <dbReference type="EMBL" id="KXJ96830.1"/>
    </source>
</evidence>
<name>A0A136JI57_9PEZI</name>
<protein>
    <submittedName>
        <fullName evidence="3">Uncharacterized protein</fullName>
    </submittedName>
</protein>
<evidence type="ECO:0000256" key="2">
    <source>
        <dbReference type="SAM" id="Phobius"/>
    </source>
</evidence>
<feature type="transmembrane region" description="Helical" evidence="2">
    <location>
        <begin position="6"/>
        <end position="25"/>
    </location>
</feature>
<dbReference type="AlphaFoldDB" id="A0A136JI57"/>
<organism evidence="3 4">
    <name type="scientific">Microdochium bolleyi</name>
    <dbReference type="NCBI Taxonomy" id="196109"/>
    <lineage>
        <taxon>Eukaryota</taxon>
        <taxon>Fungi</taxon>
        <taxon>Dikarya</taxon>
        <taxon>Ascomycota</taxon>
        <taxon>Pezizomycotina</taxon>
        <taxon>Sordariomycetes</taxon>
        <taxon>Xylariomycetidae</taxon>
        <taxon>Xylariales</taxon>
        <taxon>Microdochiaceae</taxon>
        <taxon>Microdochium</taxon>
    </lineage>
</organism>
<evidence type="ECO:0000313" key="4">
    <source>
        <dbReference type="Proteomes" id="UP000070501"/>
    </source>
</evidence>
<sequence>MTRIFAVGGRYGFVLVAALLVWLFIREPFARFAHDHNANSDKVVVVSNTNAIAGIQPHRQEDYPVVDSSDSLTGDDDEGGDTALAQQYGQDAAQQQLAEGPRKPKAFKPEPAPAPPIKDHFPW</sequence>
<accession>A0A136JI57</accession>
<keyword evidence="2" id="KW-1133">Transmembrane helix</keyword>
<proteinExistence type="predicted"/>
<keyword evidence="2" id="KW-0472">Membrane</keyword>
<keyword evidence="4" id="KW-1185">Reference proteome</keyword>
<gene>
    <name evidence="3" type="ORF">Micbo1qcDRAFT_155494</name>
</gene>
<dbReference type="Proteomes" id="UP000070501">
    <property type="component" value="Unassembled WGS sequence"/>
</dbReference>
<feature type="region of interest" description="Disordered" evidence="1">
    <location>
        <begin position="55"/>
        <end position="123"/>
    </location>
</feature>
<keyword evidence="2" id="KW-0812">Transmembrane</keyword>
<dbReference type="InParanoid" id="A0A136JI57"/>